<keyword evidence="8" id="KW-0999">Mitochondrion inner membrane</keyword>
<feature type="transmembrane region" description="Helical" evidence="15">
    <location>
        <begin position="6"/>
        <end position="27"/>
    </location>
</feature>
<keyword evidence="6" id="KW-0679">Respiratory chain</keyword>
<comment type="similarity">
    <text evidence="3">Belongs to the complex I NDUFA1 subunit family.</text>
</comment>
<dbReference type="Proteomes" id="UP000472272">
    <property type="component" value="Chromosome 4"/>
</dbReference>
<reference evidence="16" key="3">
    <citation type="submission" date="2025-09" db="UniProtKB">
        <authorList>
            <consortium name="Ensembl"/>
        </authorList>
    </citation>
    <scope>IDENTIFICATION</scope>
</reference>
<dbReference type="GO" id="GO:0005743">
    <property type="term" value="C:mitochondrial inner membrane"/>
    <property type="evidence" value="ECO:0007669"/>
    <property type="project" value="UniProtKB-SubCell"/>
</dbReference>
<evidence type="ECO:0000256" key="13">
    <source>
        <dbReference type="ARBA" id="ARBA00029847"/>
    </source>
</evidence>
<name>A0A670HWS6_PODMU</name>
<dbReference type="Ensembl" id="ENSPMRT00000003822.1">
    <property type="protein sequence ID" value="ENSPMRP00000003567.1"/>
    <property type="gene ID" value="ENSPMRG00000002494.1"/>
</dbReference>
<sequence>MWYEMLPSLGLMYMCLVIPGVSTSYIHRYTNGGKEKRIDQSTYQWYLLERDKRVSGVNQYYDSKGLENINIKRLHPHRSARTLRSSPEGLLAVPSLREVRLQGTRQRAFSVVAPALWNALPPDVKEISSYLILKRHLKAAVFREVFNI</sequence>
<keyword evidence="17" id="KW-1185">Reference proteome</keyword>
<dbReference type="GeneTree" id="ENSGT00390000007560"/>
<keyword evidence="9" id="KW-0249">Electron transport</keyword>
<dbReference type="PANTHER" id="PTHR17098:SF2">
    <property type="entry name" value="NADH DEHYDROGENASE [UBIQUINONE] 1 ALPHA SUBCOMPLEX SUBUNIT 1"/>
    <property type="match status" value="1"/>
</dbReference>
<evidence type="ECO:0000256" key="11">
    <source>
        <dbReference type="ARBA" id="ARBA00023128"/>
    </source>
</evidence>
<keyword evidence="12 15" id="KW-0472">Membrane</keyword>
<evidence type="ECO:0000256" key="14">
    <source>
        <dbReference type="ARBA" id="ARBA00033255"/>
    </source>
</evidence>
<evidence type="ECO:0000256" key="1">
    <source>
        <dbReference type="ARBA" id="ARBA00003195"/>
    </source>
</evidence>
<accession>A0A670HWS6</accession>
<evidence type="ECO:0000313" key="16">
    <source>
        <dbReference type="Ensembl" id="ENSPMRP00000003567.1"/>
    </source>
</evidence>
<comment type="function">
    <text evidence="1">Accessory subunit of the mitochondrial membrane respiratory chain NADH dehydrogenase (Complex I), that is believed not to be involved in catalysis. Complex I functions in the transfer of electrons from NADH to the respiratory chain. The immediate electron acceptor for the enzyme is believed to be ubiquinone.</text>
</comment>
<dbReference type="Pfam" id="PF15879">
    <property type="entry name" value="MWFE"/>
    <property type="match status" value="1"/>
</dbReference>
<reference evidence="16" key="2">
    <citation type="submission" date="2025-08" db="UniProtKB">
        <authorList>
            <consortium name="Ensembl"/>
        </authorList>
    </citation>
    <scope>IDENTIFICATION</scope>
</reference>
<organism evidence="16 17">
    <name type="scientific">Podarcis muralis</name>
    <name type="common">Wall lizard</name>
    <name type="synonym">Lacerta muralis</name>
    <dbReference type="NCBI Taxonomy" id="64176"/>
    <lineage>
        <taxon>Eukaryota</taxon>
        <taxon>Metazoa</taxon>
        <taxon>Chordata</taxon>
        <taxon>Craniata</taxon>
        <taxon>Vertebrata</taxon>
        <taxon>Euteleostomi</taxon>
        <taxon>Lepidosauria</taxon>
        <taxon>Squamata</taxon>
        <taxon>Bifurcata</taxon>
        <taxon>Unidentata</taxon>
        <taxon>Episquamata</taxon>
        <taxon>Laterata</taxon>
        <taxon>Lacertibaenia</taxon>
        <taxon>Lacertidae</taxon>
        <taxon>Podarcis</taxon>
    </lineage>
</organism>
<evidence type="ECO:0000256" key="10">
    <source>
        <dbReference type="ARBA" id="ARBA00022989"/>
    </source>
</evidence>
<evidence type="ECO:0000256" key="2">
    <source>
        <dbReference type="ARBA" id="ARBA00004298"/>
    </source>
</evidence>
<keyword evidence="11" id="KW-0496">Mitochondrion</keyword>
<dbReference type="PANTHER" id="PTHR17098">
    <property type="entry name" value="NADH-UBIQUINONE OXIDOREDUCTASE MWFE SUBUNIT"/>
    <property type="match status" value="1"/>
</dbReference>
<evidence type="ECO:0000256" key="15">
    <source>
        <dbReference type="SAM" id="Phobius"/>
    </source>
</evidence>
<evidence type="ECO:0000256" key="5">
    <source>
        <dbReference type="ARBA" id="ARBA00022448"/>
    </source>
</evidence>
<evidence type="ECO:0000256" key="4">
    <source>
        <dbReference type="ARBA" id="ARBA00016392"/>
    </source>
</evidence>
<keyword evidence="5" id="KW-0813">Transport</keyword>
<dbReference type="InterPro" id="IPR017384">
    <property type="entry name" value="NADH_Ub_cplx-1_asu_su-1"/>
</dbReference>
<evidence type="ECO:0000256" key="9">
    <source>
        <dbReference type="ARBA" id="ARBA00022982"/>
    </source>
</evidence>
<evidence type="ECO:0000256" key="8">
    <source>
        <dbReference type="ARBA" id="ARBA00022792"/>
    </source>
</evidence>
<evidence type="ECO:0000313" key="17">
    <source>
        <dbReference type="Proteomes" id="UP000472272"/>
    </source>
</evidence>
<keyword evidence="10 15" id="KW-1133">Transmembrane helix</keyword>
<evidence type="ECO:0000256" key="7">
    <source>
        <dbReference type="ARBA" id="ARBA00022692"/>
    </source>
</evidence>
<proteinExistence type="inferred from homology"/>
<evidence type="ECO:0000256" key="3">
    <source>
        <dbReference type="ARBA" id="ARBA00009960"/>
    </source>
</evidence>
<comment type="subcellular location">
    <subcellularLocation>
        <location evidence="2">Mitochondrion inner membrane</location>
        <topology evidence="2">Single-pass membrane protein</topology>
        <orientation evidence="2">Matrix side</orientation>
    </subcellularLocation>
</comment>
<keyword evidence="7 15" id="KW-0812">Transmembrane</keyword>
<dbReference type="AlphaFoldDB" id="A0A670HWS6"/>
<protein>
    <recommendedName>
        <fullName evidence="4">NADH dehydrogenase [ubiquinone] 1 alpha subcomplex subunit 1</fullName>
    </recommendedName>
    <alternativeName>
        <fullName evidence="14">Complex I-MWFE</fullName>
    </alternativeName>
    <alternativeName>
        <fullName evidence="13">NADH-ubiquinone oxidoreductase MWFE subunit</fullName>
    </alternativeName>
</protein>
<reference evidence="16 17" key="1">
    <citation type="journal article" date="2019" name="Proc. Natl. Acad. Sci. U.S.A.">
        <title>Regulatory changes in pterin and carotenoid genes underlie balanced color polymorphisms in the wall lizard.</title>
        <authorList>
            <person name="Andrade P."/>
            <person name="Pinho C."/>
            <person name="Perez I de Lanuza G."/>
            <person name="Afonso S."/>
            <person name="Brejcha J."/>
            <person name="Rubin C.J."/>
            <person name="Wallerman O."/>
            <person name="Pereira P."/>
            <person name="Sabatino S.J."/>
            <person name="Bellati A."/>
            <person name="Pellitteri-Rosa D."/>
            <person name="Bosakova Z."/>
            <person name="Bunikis I."/>
            <person name="Carretero M.A."/>
            <person name="Feiner N."/>
            <person name="Marsik P."/>
            <person name="Pauperio F."/>
            <person name="Salvi D."/>
            <person name="Soler L."/>
            <person name="While G.M."/>
            <person name="Uller T."/>
            <person name="Font E."/>
            <person name="Andersson L."/>
            <person name="Carneiro M."/>
        </authorList>
    </citation>
    <scope>NUCLEOTIDE SEQUENCE</scope>
</reference>
<evidence type="ECO:0000256" key="6">
    <source>
        <dbReference type="ARBA" id="ARBA00022660"/>
    </source>
</evidence>
<evidence type="ECO:0000256" key="12">
    <source>
        <dbReference type="ARBA" id="ARBA00023136"/>
    </source>
</evidence>